<feature type="compositionally biased region" description="Polar residues" evidence="1">
    <location>
        <begin position="112"/>
        <end position="126"/>
    </location>
</feature>
<dbReference type="GeneID" id="23569472"/>
<name>V5IR44_NEUCR</name>
<dbReference type="RefSeq" id="XP_011393415.1">
    <property type="nucleotide sequence ID" value="XM_011395113.1"/>
</dbReference>
<dbReference type="VEuPathDB" id="FungiDB:NCU16446"/>
<accession>V5IR44</accession>
<evidence type="ECO:0000313" key="2">
    <source>
        <dbReference type="EMBL" id="ESA44295.1"/>
    </source>
</evidence>
<feature type="region of interest" description="Disordered" evidence="1">
    <location>
        <begin position="92"/>
        <end position="126"/>
    </location>
</feature>
<protein>
    <submittedName>
        <fullName evidence="2">Uncharacterized protein</fullName>
    </submittedName>
</protein>
<dbReference type="KEGG" id="ncr:NCU16446"/>
<dbReference type="AlphaFoldDB" id="V5IR44"/>
<dbReference type="Proteomes" id="UP000001805">
    <property type="component" value="Chromosome 1, Linkage Group I"/>
</dbReference>
<gene>
    <name evidence="2" type="ORF">NCU16446</name>
</gene>
<dbReference type="InParanoid" id="V5IR44"/>
<organism evidence="2 3">
    <name type="scientific">Neurospora crassa (strain ATCC 24698 / 74-OR23-1A / CBS 708.71 / DSM 1257 / FGSC 987)</name>
    <dbReference type="NCBI Taxonomy" id="367110"/>
    <lineage>
        <taxon>Eukaryota</taxon>
        <taxon>Fungi</taxon>
        <taxon>Dikarya</taxon>
        <taxon>Ascomycota</taxon>
        <taxon>Pezizomycotina</taxon>
        <taxon>Sordariomycetes</taxon>
        <taxon>Sordariomycetidae</taxon>
        <taxon>Sordariales</taxon>
        <taxon>Sordariaceae</taxon>
        <taxon>Neurospora</taxon>
    </lineage>
</organism>
<sequence>MWATVTASAYLIYKPNARESQTFDIGLGHISLHHNATSDAFQVQHDAVPAFSSSHSIFHPRENTDFLFHYTQSGARAIRREAGLRTRYCRVSSSPTPTLSSPAATTPGCNLPNPSYQTMIPTSATT</sequence>
<evidence type="ECO:0000313" key="3">
    <source>
        <dbReference type="Proteomes" id="UP000001805"/>
    </source>
</evidence>
<reference evidence="2 3" key="1">
    <citation type="journal article" date="2003" name="Nature">
        <title>The genome sequence of the filamentous fungus Neurospora crassa.</title>
        <authorList>
            <person name="Galagan J.E."/>
            <person name="Calvo S.E."/>
            <person name="Borkovich K.A."/>
            <person name="Selker E.U."/>
            <person name="Read N.D."/>
            <person name="Jaffe D."/>
            <person name="FitzHugh W."/>
            <person name="Ma L.J."/>
            <person name="Smirnov S."/>
            <person name="Purcell S."/>
            <person name="Rehman B."/>
            <person name="Elkins T."/>
            <person name="Engels R."/>
            <person name="Wang S."/>
            <person name="Nielsen C.B."/>
            <person name="Butler J."/>
            <person name="Endrizzi M."/>
            <person name="Qui D."/>
            <person name="Ianakiev P."/>
            <person name="Bell-Pedersen D."/>
            <person name="Nelson M.A."/>
            <person name="Werner-Washburne M."/>
            <person name="Selitrennikoff C.P."/>
            <person name="Kinsey J.A."/>
            <person name="Braun E.L."/>
            <person name="Zelter A."/>
            <person name="Schulte U."/>
            <person name="Kothe G.O."/>
            <person name="Jedd G."/>
            <person name="Mewes W."/>
            <person name="Staben C."/>
            <person name="Marcotte E."/>
            <person name="Greenberg D."/>
            <person name="Roy A."/>
            <person name="Foley K."/>
            <person name="Naylor J."/>
            <person name="Stange-Thomann N."/>
            <person name="Barrett R."/>
            <person name="Gnerre S."/>
            <person name="Kamal M."/>
            <person name="Kamvysselis M."/>
            <person name="Mauceli E."/>
            <person name="Bielke C."/>
            <person name="Rudd S."/>
            <person name="Frishman D."/>
            <person name="Krystofova S."/>
            <person name="Rasmussen C."/>
            <person name="Metzenberg R.L."/>
            <person name="Perkins D.D."/>
            <person name="Kroken S."/>
            <person name="Cogoni C."/>
            <person name="Macino G."/>
            <person name="Catcheside D."/>
            <person name="Li W."/>
            <person name="Pratt R.J."/>
            <person name="Osmani S.A."/>
            <person name="DeSouza C.P."/>
            <person name="Glass L."/>
            <person name="Orbach M.J."/>
            <person name="Berglund J.A."/>
            <person name="Voelker R."/>
            <person name="Yarden O."/>
            <person name="Plamann M."/>
            <person name="Seiler S."/>
            <person name="Dunlap J."/>
            <person name="Radford A."/>
            <person name="Aramayo R."/>
            <person name="Natvig D.O."/>
            <person name="Alex L.A."/>
            <person name="Mannhaupt G."/>
            <person name="Ebbole D.J."/>
            <person name="Freitag M."/>
            <person name="Paulsen I."/>
            <person name="Sachs M.S."/>
            <person name="Lander E.S."/>
            <person name="Nusbaum C."/>
            <person name="Birren B."/>
        </authorList>
    </citation>
    <scope>NUCLEOTIDE SEQUENCE [LARGE SCALE GENOMIC DNA]</scope>
    <source>
        <strain evidence="3">ATCC 24698 / 74-OR23-1A / CBS 708.71 / DSM 1257 / FGSC 987</strain>
    </source>
</reference>
<feature type="compositionally biased region" description="Low complexity" evidence="1">
    <location>
        <begin position="92"/>
        <end position="107"/>
    </location>
</feature>
<proteinExistence type="predicted"/>
<keyword evidence="3" id="KW-1185">Reference proteome</keyword>
<dbReference type="EMBL" id="CM002236">
    <property type="protein sequence ID" value="ESA44295.1"/>
    <property type="molecule type" value="Genomic_DNA"/>
</dbReference>
<evidence type="ECO:0000256" key="1">
    <source>
        <dbReference type="SAM" id="MobiDB-lite"/>
    </source>
</evidence>